<organism evidence="1 2">
    <name type="scientific">Massilia orientalis</name>
    <dbReference type="NCBI Taxonomy" id="3050128"/>
    <lineage>
        <taxon>Bacteria</taxon>
        <taxon>Pseudomonadati</taxon>
        <taxon>Pseudomonadota</taxon>
        <taxon>Betaproteobacteria</taxon>
        <taxon>Burkholderiales</taxon>
        <taxon>Oxalobacteraceae</taxon>
        <taxon>Telluria group</taxon>
        <taxon>Massilia</taxon>
    </lineage>
</organism>
<reference evidence="1" key="1">
    <citation type="submission" date="2024-11" db="EMBL/GenBank/DDBJ databases">
        <title>Description of Massilia orientalis sp. nov., isolated from rhizosphere soil of Ageratina adenophora.</title>
        <authorList>
            <person name="Wang Y."/>
        </authorList>
    </citation>
    <scope>NUCLEOTIDE SEQUENCE</scope>
    <source>
        <strain evidence="1">YIM B02787</strain>
    </source>
</reference>
<gene>
    <name evidence="1" type="ORF">QPK29_031200</name>
</gene>
<evidence type="ECO:0000313" key="2">
    <source>
        <dbReference type="Proteomes" id="UP001168096"/>
    </source>
</evidence>
<proteinExistence type="predicted"/>
<dbReference type="EMBL" id="JASNRB020000037">
    <property type="protein sequence ID" value="MFJ1472203.1"/>
    <property type="molecule type" value="Genomic_DNA"/>
</dbReference>
<evidence type="ECO:0000313" key="1">
    <source>
        <dbReference type="EMBL" id="MFJ1472203.1"/>
    </source>
</evidence>
<name>A0ACC7MLZ3_9BURK</name>
<protein>
    <submittedName>
        <fullName evidence="1">Multiubiquitin domain-containing protein</fullName>
    </submittedName>
</protein>
<dbReference type="Proteomes" id="UP001168096">
    <property type="component" value="Unassembled WGS sequence"/>
</dbReference>
<keyword evidence="2" id="KW-1185">Reference proteome</keyword>
<comment type="caution">
    <text evidence="1">The sequence shown here is derived from an EMBL/GenBank/DDBJ whole genome shotgun (WGS) entry which is preliminary data.</text>
</comment>
<accession>A0ACC7MLZ3</accession>
<sequence>MNLTSSSSISSNNHCGTTTHSGPGLFEIQISDQSLQFTPKVIDDPVLTGSQILSIANARPASDFLLFQILRDGALEMVRPEQTVDLRNAGTEKFLVFRSDRSFRFFLDERAFDWGASYISGATIKRLAGMPSETTEVWLDAAGGHDRVIDDNEMVDLASPGTERFVTRTIQITIKVNSRDRVVDHRVLTYWEVVKLAYPEAVPSDQIIYSIDYASGPHQNPNGSLVDTQSVTVKEGMKFYVTPTDKS</sequence>